<evidence type="ECO:0000259" key="1">
    <source>
        <dbReference type="Pfam" id="PF23310"/>
    </source>
</evidence>
<dbReference type="PANTHER" id="PTHR33784:SF23">
    <property type="entry name" value="F-BOX DOMAIN-CONTAINING PROTEIN"/>
    <property type="match status" value="1"/>
</dbReference>
<sequence>MSKWMKALADRRRVYHFFDVLSVPWGLGMPSLFLKTCYEERNPSTIYIKGVHFFFSFGFKEEGLSLLKQAADVGYEHAVYLHAITRVIYWSDGQYMSCIPR</sequence>
<comment type="caution">
    <text evidence="2">The sequence shown here is derived from an EMBL/GenBank/DDBJ whole genome shotgun (WGS) entry which is preliminary data.</text>
</comment>
<dbReference type="EMBL" id="JAAMPC010000004">
    <property type="protein sequence ID" value="KAG2314928.1"/>
    <property type="molecule type" value="Genomic_DNA"/>
</dbReference>
<keyword evidence="3" id="KW-1185">Reference proteome</keyword>
<protein>
    <recommendedName>
        <fullName evidence="1">At2g35280-like TPR domain-containing protein</fullName>
    </recommendedName>
</protein>
<feature type="domain" description="At2g35280-like TPR" evidence="1">
    <location>
        <begin position="24"/>
        <end position="88"/>
    </location>
</feature>
<evidence type="ECO:0000313" key="3">
    <source>
        <dbReference type="Proteomes" id="UP000886595"/>
    </source>
</evidence>
<name>A0A8X7VN66_BRACI</name>
<dbReference type="AlphaFoldDB" id="A0A8X7VN66"/>
<organism evidence="2 3">
    <name type="scientific">Brassica carinata</name>
    <name type="common">Ethiopian mustard</name>
    <name type="synonym">Abyssinian cabbage</name>
    <dbReference type="NCBI Taxonomy" id="52824"/>
    <lineage>
        <taxon>Eukaryota</taxon>
        <taxon>Viridiplantae</taxon>
        <taxon>Streptophyta</taxon>
        <taxon>Embryophyta</taxon>
        <taxon>Tracheophyta</taxon>
        <taxon>Spermatophyta</taxon>
        <taxon>Magnoliopsida</taxon>
        <taxon>eudicotyledons</taxon>
        <taxon>Gunneridae</taxon>
        <taxon>Pentapetalae</taxon>
        <taxon>rosids</taxon>
        <taxon>malvids</taxon>
        <taxon>Brassicales</taxon>
        <taxon>Brassicaceae</taxon>
        <taxon>Brassiceae</taxon>
        <taxon>Brassica</taxon>
    </lineage>
</organism>
<dbReference type="InterPro" id="IPR057136">
    <property type="entry name" value="At2g35280_TPR_dom"/>
</dbReference>
<dbReference type="InterPro" id="IPR040338">
    <property type="entry name" value="At1g67623-like"/>
</dbReference>
<dbReference type="PANTHER" id="PTHR33784">
    <property type="entry name" value="OS05G0482100 PROTEIN"/>
    <property type="match status" value="1"/>
</dbReference>
<evidence type="ECO:0000313" key="2">
    <source>
        <dbReference type="EMBL" id="KAG2314928.1"/>
    </source>
</evidence>
<dbReference type="Pfam" id="PF23310">
    <property type="entry name" value="TPR_27"/>
    <property type="match status" value="1"/>
</dbReference>
<dbReference type="Proteomes" id="UP000886595">
    <property type="component" value="Unassembled WGS sequence"/>
</dbReference>
<reference evidence="2 3" key="1">
    <citation type="submission" date="2020-02" db="EMBL/GenBank/DDBJ databases">
        <authorList>
            <person name="Ma Q."/>
            <person name="Huang Y."/>
            <person name="Song X."/>
            <person name="Pei D."/>
        </authorList>
    </citation>
    <scope>NUCLEOTIDE SEQUENCE [LARGE SCALE GENOMIC DNA]</scope>
    <source>
        <strain evidence="2">Sxm20200214</strain>
        <tissue evidence="2">Leaf</tissue>
    </source>
</reference>
<proteinExistence type="predicted"/>
<accession>A0A8X7VN66</accession>
<gene>
    <name evidence="2" type="ORF">Bca52824_018050</name>
</gene>